<dbReference type="SUPFAM" id="SSF47095">
    <property type="entry name" value="HMG-box"/>
    <property type="match status" value="1"/>
</dbReference>
<evidence type="ECO:0000256" key="1">
    <source>
        <dbReference type="ARBA" id="ARBA00023125"/>
    </source>
</evidence>
<feature type="compositionally biased region" description="Basic and acidic residues" evidence="3">
    <location>
        <begin position="75"/>
        <end position="84"/>
    </location>
</feature>
<evidence type="ECO:0000256" key="2">
    <source>
        <dbReference type="PROSITE-ProRule" id="PRU00267"/>
    </source>
</evidence>
<proteinExistence type="predicted"/>
<name>A0AAU9IAZ5_9CILI</name>
<evidence type="ECO:0000256" key="3">
    <source>
        <dbReference type="SAM" id="MobiDB-lite"/>
    </source>
</evidence>
<keyword evidence="2" id="KW-0539">Nucleus</keyword>
<dbReference type="PRINTS" id="PR00886">
    <property type="entry name" value="HIGHMOBLTY12"/>
</dbReference>
<comment type="caution">
    <text evidence="5">The sequence shown here is derived from an EMBL/GenBank/DDBJ whole genome shotgun (WGS) entry which is preliminary data.</text>
</comment>
<sequence>MGKKAGKARVAKKSKRVKKDGPKKPKSAFMFYSQERRVTLKEEQPDLKITEQSKVIGQEWGKLTNDQKAPYAEKASQDKERYNQEKANLSGHAEDEEEEEKKEESEESDED</sequence>
<dbReference type="PANTHER" id="PTHR48112:SF22">
    <property type="entry name" value="MITOCHONDRIAL TRANSCRIPTION FACTOR A, ISOFORM B"/>
    <property type="match status" value="1"/>
</dbReference>
<gene>
    <name evidence="5" type="ORF">BSTOLATCC_MIC3913</name>
</gene>
<organism evidence="5 6">
    <name type="scientific">Blepharisma stoltei</name>
    <dbReference type="NCBI Taxonomy" id="1481888"/>
    <lineage>
        <taxon>Eukaryota</taxon>
        <taxon>Sar</taxon>
        <taxon>Alveolata</taxon>
        <taxon>Ciliophora</taxon>
        <taxon>Postciliodesmatophora</taxon>
        <taxon>Heterotrichea</taxon>
        <taxon>Heterotrichida</taxon>
        <taxon>Blepharismidae</taxon>
        <taxon>Blepharisma</taxon>
    </lineage>
</organism>
<keyword evidence="1 2" id="KW-0238">DNA-binding</keyword>
<feature type="region of interest" description="Disordered" evidence="3">
    <location>
        <begin position="54"/>
        <end position="111"/>
    </location>
</feature>
<dbReference type="PANTHER" id="PTHR48112">
    <property type="entry name" value="HIGH MOBILITY GROUP PROTEIN DSP1"/>
    <property type="match status" value="1"/>
</dbReference>
<reference evidence="5" key="1">
    <citation type="submission" date="2021-09" db="EMBL/GenBank/DDBJ databases">
        <authorList>
            <consortium name="AG Swart"/>
            <person name="Singh M."/>
            <person name="Singh A."/>
            <person name="Seah K."/>
            <person name="Emmerich C."/>
        </authorList>
    </citation>
    <scope>NUCLEOTIDE SEQUENCE</scope>
    <source>
        <strain evidence="5">ATCC30299</strain>
    </source>
</reference>
<dbReference type="InterPro" id="IPR036910">
    <property type="entry name" value="HMG_box_dom_sf"/>
</dbReference>
<feature type="compositionally biased region" description="Basic residues" evidence="3">
    <location>
        <begin position="1"/>
        <end position="18"/>
    </location>
</feature>
<dbReference type="Pfam" id="PF00505">
    <property type="entry name" value="HMG_box"/>
    <property type="match status" value="1"/>
</dbReference>
<evidence type="ECO:0000259" key="4">
    <source>
        <dbReference type="PROSITE" id="PS50118"/>
    </source>
</evidence>
<evidence type="ECO:0000313" key="5">
    <source>
        <dbReference type="EMBL" id="CAG9311626.1"/>
    </source>
</evidence>
<dbReference type="SMART" id="SM00398">
    <property type="entry name" value="HMG"/>
    <property type="match status" value="1"/>
</dbReference>
<dbReference type="Proteomes" id="UP001162131">
    <property type="component" value="Unassembled WGS sequence"/>
</dbReference>
<dbReference type="GO" id="GO:0005634">
    <property type="term" value="C:nucleus"/>
    <property type="evidence" value="ECO:0007669"/>
    <property type="project" value="UniProtKB-UniRule"/>
</dbReference>
<dbReference type="EMBL" id="CAJZBQ010000004">
    <property type="protein sequence ID" value="CAG9311626.1"/>
    <property type="molecule type" value="Genomic_DNA"/>
</dbReference>
<evidence type="ECO:0000313" key="6">
    <source>
        <dbReference type="Proteomes" id="UP001162131"/>
    </source>
</evidence>
<dbReference type="InterPro" id="IPR050342">
    <property type="entry name" value="HMGB"/>
</dbReference>
<dbReference type="Gene3D" id="1.10.30.10">
    <property type="entry name" value="High mobility group box domain"/>
    <property type="match status" value="1"/>
</dbReference>
<dbReference type="AlphaFoldDB" id="A0AAU9IAZ5"/>
<accession>A0AAU9IAZ5</accession>
<protein>
    <recommendedName>
        <fullName evidence="4">HMG box domain-containing protein</fullName>
    </recommendedName>
</protein>
<dbReference type="InterPro" id="IPR009071">
    <property type="entry name" value="HMG_box_dom"/>
</dbReference>
<dbReference type="GO" id="GO:0003677">
    <property type="term" value="F:DNA binding"/>
    <property type="evidence" value="ECO:0007669"/>
    <property type="project" value="UniProtKB-UniRule"/>
</dbReference>
<keyword evidence="6" id="KW-1185">Reference proteome</keyword>
<feature type="domain" description="HMG box" evidence="4">
    <location>
        <begin position="22"/>
        <end position="90"/>
    </location>
</feature>
<feature type="DNA-binding region" description="HMG box" evidence="2">
    <location>
        <begin position="22"/>
        <end position="90"/>
    </location>
</feature>
<feature type="compositionally biased region" description="Acidic residues" evidence="3">
    <location>
        <begin position="94"/>
        <end position="111"/>
    </location>
</feature>
<dbReference type="PROSITE" id="PS50118">
    <property type="entry name" value="HMG_BOX_2"/>
    <property type="match status" value="1"/>
</dbReference>
<feature type="region of interest" description="Disordered" evidence="3">
    <location>
        <begin position="1"/>
        <end position="31"/>
    </location>
</feature>